<dbReference type="CDD" id="cd19366">
    <property type="entry name" value="TenA_C_BhTenA-like"/>
    <property type="match status" value="1"/>
</dbReference>
<dbReference type="EC" id="3.5.99.2" evidence="5 9"/>
<name>A0ABS4FYC9_9BACL</name>
<comment type="catalytic activity">
    <reaction evidence="1 9">
        <text>4-amino-5-aminomethyl-2-methylpyrimidine + H2O = 4-amino-5-hydroxymethyl-2-methylpyrimidine + NH4(+)</text>
        <dbReference type="Rhea" id="RHEA:31799"/>
        <dbReference type="ChEBI" id="CHEBI:15377"/>
        <dbReference type="ChEBI" id="CHEBI:16892"/>
        <dbReference type="ChEBI" id="CHEBI:28938"/>
        <dbReference type="ChEBI" id="CHEBI:63416"/>
        <dbReference type="EC" id="3.5.99.2"/>
    </reaction>
</comment>
<organism evidence="11 12">
    <name type="scientific">Paenibacillus turicensis</name>
    <dbReference type="NCBI Taxonomy" id="160487"/>
    <lineage>
        <taxon>Bacteria</taxon>
        <taxon>Bacillati</taxon>
        <taxon>Bacillota</taxon>
        <taxon>Bacilli</taxon>
        <taxon>Bacillales</taxon>
        <taxon>Paenibacillaceae</taxon>
        <taxon>Paenibacillus</taxon>
    </lineage>
</organism>
<dbReference type="Proteomes" id="UP001519272">
    <property type="component" value="Unassembled WGS sequence"/>
</dbReference>
<dbReference type="EMBL" id="JAGGKG010000028">
    <property type="protein sequence ID" value="MBP1907540.1"/>
    <property type="molecule type" value="Genomic_DNA"/>
</dbReference>
<comment type="function">
    <text evidence="9">Catalyzes an amino-pyrimidine hydrolysis reaction at the C5' of the pyrimidine moiety of thiamine compounds, a reaction that is part of a thiamine salvage pathway.</text>
</comment>
<dbReference type="SUPFAM" id="SSF48613">
    <property type="entry name" value="Heme oxygenase-like"/>
    <property type="match status" value="1"/>
</dbReference>
<sequence>MNSFSKGLKEKALGIWEDCYYHPFVQELGQGILDKSKFEFYLVQDYHYLLQYAKVFALGALKSTDESLMTKFSTIQYSILNDELALHRKYMADFGLSPAHITDTKPSLYNQTYTANMLAVGQSGGVDEIIATILPCAWTYADFAQRLKLTYSDQLEQNYYKSWIDNYANEEFDETFLWMFDTLDALVANKSEEHRQKIEDIFVASVQFEYLFWDMAYKTELSYKL</sequence>
<dbReference type="PANTHER" id="PTHR43198:SF2">
    <property type="entry name" value="SI:CH1073-67J19.1-RELATED"/>
    <property type="match status" value="1"/>
</dbReference>
<feature type="domain" description="Thiaminase-2/PQQC" evidence="10">
    <location>
        <begin position="12"/>
        <end position="218"/>
    </location>
</feature>
<proteinExistence type="inferred from homology"/>
<dbReference type="RefSeq" id="WP_210091117.1">
    <property type="nucleotide sequence ID" value="NZ_JAGGKG010000028.1"/>
</dbReference>
<dbReference type="InterPro" id="IPR027574">
    <property type="entry name" value="Thiaminase_II"/>
</dbReference>
<dbReference type="Gene3D" id="1.20.910.10">
    <property type="entry name" value="Heme oxygenase-like"/>
    <property type="match status" value="1"/>
</dbReference>
<evidence type="ECO:0000313" key="12">
    <source>
        <dbReference type="Proteomes" id="UP001519272"/>
    </source>
</evidence>
<reference evidence="11 12" key="1">
    <citation type="submission" date="2021-03" db="EMBL/GenBank/DDBJ databases">
        <title>Genomic Encyclopedia of Type Strains, Phase IV (KMG-IV): sequencing the most valuable type-strain genomes for metagenomic binning, comparative biology and taxonomic classification.</title>
        <authorList>
            <person name="Goeker M."/>
        </authorList>
    </citation>
    <scope>NUCLEOTIDE SEQUENCE [LARGE SCALE GENOMIC DNA]</scope>
    <source>
        <strain evidence="11 12">DSM 14349</strain>
    </source>
</reference>
<protein>
    <recommendedName>
        <fullName evidence="6 9">Aminopyrimidine aminohydrolase</fullName>
        <ecNumber evidence="5 9">3.5.99.2</ecNumber>
    </recommendedName>
</protein>
<dbReference type="Pfam" id="PF03070">
    <property type="entry name" value="TENA_THI-4"/>
    <property type="match status" value="1"/>
</dbReference>
<evidence type="ECO:0000256" key="5">
    <source>
        <dbReference type="ARBA" id="ARBA00012684"/>
    </source>
</evidence>
<comment type="subunit">
    <text evidence="4">Homotetramer.</text>
</comment>
<dbReference type="InterPro" id="IPR016084">
    <property type="entry name" value="Haem_Oase-like_multi-hlx"/>
</dbReference>
<evidence type="ECO:0000256" key="3">
    <source>
        <dbReference type="ARBA" id="ARBA00010264"/>
    </source>
</evidence>
<evidence type="ECO:0000256" key="6">
    <source>
        <dbReference type="ARBA" id="ARBA00013647"/>
    </source>
</evidence>
<keyword evidence="7 9" id="KW-0784">Thiamine biosynthesis</keyword>
<dbReference type="InterPro" id="IPR004305">
    <property type="entry name" value="Thiaminase-2/PQQC"/>
</dbReference>
<evidence type="ECO:0000256" key="9">
    <source>
        <dbReference type="RuleBase" id="RU363093"/>
    </source>
</evidence>
<evidence type="ECO:0000313" key="11">
    <source>
        <dbReference type="EMBL" id="MBP1907540.1"/>
    </source>
</evidence>
<evidence type="ECO:0000256" key="1">
    <source>
        <dbReference type="ARBA" id="ARBA00001881"/>
    </source>
</evidence>
<dbReference type="NCBIfam" id="TIGR04306">
    <property type="entry name" value="salvage_TenA"/>
    <property type="match status" value="1"/>
</dbReference>
<dbReference type="PANTHER" id="PTHR43198">
    <property type="entry name" value="BIFUNCTIONAL TH2 PROTEIN"/>
    <property type="match status" value="1"/>
</dbReference>
<evidence type="ECO:0000259" key="10">
    <source>
        <dbReference type="Pfam" id="PF03070"/>
    </source>
</evidence>
<evidence type="ECO:0000256" key="2">
    <source>
        <dbReference type="ARBA" id="ARBA00004948"/>
    </source>
</evidence>
<comment type="catalytic activity">
    <reaction evidence="8 9">
        <text>thiamine + H2O = 5-(2-hydroxyethyl)-4-methylthiazole + 4-amino-5-hydroxymethyl-2-methylpyrimidine + H(+)</text>
        <dbReference type="Rhea" id="RHEA:17509"/>
        <dbReference type="ChEBI" id="CHEBI:15377"/>
        <dbReference type="ChEBI" id="CHEBI:15378"/>
        <dbReference type="ChEBI" id="CHEBI:16892"/>
        <dbReference type="ChEBI" id="CHEBI:17957"/>
        <dbReference type="ChEBI" id="CHEBI:18385"/>
        <dbReference type="EC" id="3.5.99.2"/>
    </reaction>
</comment>
<comment type="caution">
    <text evidence="11">The sequence shown here is derived from an EMBL/GenBank/DDBJ whole genome shotgun (WGS) entry which is preliminary data.</text>
</comment>
<dbReference type="InterPro" id="IPR050967">
    <property type="entry name" value="Thiamine_Salvage_TenA"/>
</dbReference>
<keyword evidence="9 11" id="KW-0378">Hydrolase</keyword>
<comment type="pathway">
    <text evidence="2 9">Cofactor biosynthesis; thiamine diphosphate biosynthesis.</text>
</comment>
<evidence type="ECO:0000256" key="7">
    <source>
        <dbReference type="ARBA" id="ARBA00022977"/>
    </source>
</evidence>
<evidence type="ECO:0000256" key="4">
    <source>
        <dbReference type="ARBA" id="ARBA00011881"/>
    </source>
</evidence>
<evidence type="ECO:0000256" key="8">
    <source>
        <dbReference type="ARBA" id="ARBA00048337"/>
    </source>
</evidence>
<keyword evidence="12" id="KW-1185">Reference proteome</keyword>
<accession>A0ABS4FYC9</accession>
<dbReference type="GO" id="GO:0050334">
    <property type="term" value="F:thiaminase activity"/>
    <property type="evidence" value="ECO:0007669"/>
    <property type="project" value="UniProtKB-EC"/>
</dbReference>
<comment type="similarity">
    <text evidence="3 9">Belongs to the TenA family.</text>
</comment>
<gene>
    <name evidence="11" type="ORF">J2Z32_004215</name>
</gene>